<reference evidence="8 9" key="1">
    <citation type="submission" date="2018-05" db="EMBL/GenBank/DDBJ databases">
        <title>Genome sequencing and assembly of the regulated plant pathogen Lachnellula willkommii and related sister species for the development of diagnostic species identification markers.</title>
        <authorList>
            <person name="Giroux E."/>
            <person name="Bilodeau G."/>
        </authorList>
    </citation>
    <scope>NUCLEOTIDE SEQUENCE [LARGE SCALE GENOMIC DNA]</scope>
    <source>
        <strain evidence="8 9">CBS 185.66</strain>
    </source>
</reference>
<dbReference type="InterPro" id="IPR007219">
    <property type="entry name" value="XnlR_reg_dom"/>
</dbReference>
<dbReference type="GO" id="GO:0008270">
    <property type="term" value="F:zinc ion binding"/>
    <property type="evidence" value="ECO:0007669"/>
    <property type="project" value="InterPro"/>
</dbReference>
<keyword evidence="9" id="KW-1185">Reference proteome</keyword>
<sequence length="432" mass="48328">MNSELMSGVETEGLDCDPENDDSLSPIDQTGPVRLDAMPHSSQLQVSKSKEPDLANDFSLNGFSPGAPFSPTTMEAVATPAADDSFMTLFNNASNNHSTNNIDADILLPDDYSYYYSAKQLQLPTFSPVLPPTPIATTSTGTSPSSDVVISGHFTKNSIKTGIHQAYAAMIIDMIYAYPRMMTRRETLPPFMHACSPVLNSRNDQSKLPVHLTNCMGIAQLFVVRSDDTHSFIWTTIRAEMRGFRNRLYTFNIYDALSALQASLLYLIIRVVEDKPQEAEEDYELLLIYQEVCTRAVELANSSCGQAENKIQDVNWKDWIYMESTRRVACVWFILGRIFHIRTGNFCFVSEHFRELFLPCTKAEWEAKTEVQWRKEHNAAASAKGANGLHRLGDLIDANPRTPGTRMSDKLDVWNAGIDHLGMTLNLTASML</sequence>
<dbReference type="Proteomes" id="UP000431533">
    <property type="component" value="Unassembled WGS sequence"/>
</dbReference>
<accession>A0A8H8R0Y5</accession>
<comment type="caution">
    <text evidence="8">The sequence shown here is derived from an EMBL/GenBank/DDBJ whole genome shotgun (WGS) entry which is preliminary data.</text>
</comment>
<dbReference type="Pfam" id="PF04082">
    <property type="entry name" value="Fungal_trans"/>
    <property type="match status" value="1"/>
</dbReference>
<dbReference type="RefSeq" id="XP_031004444.1">
    <property type="nucleotide sequence ID" value="XM_031149603.1"/>
</dbReference>
<keyword evidence="4" id="KW-0804">Transcription</keyword>
<feature type="compositionally biased region" description="Acidic residues" evidence="6">
    <location>
        <begin position="12"/>
        <end position="22"/>
    </location>
</feature>
<evidence type="ECO:0000256" key="2">
    <source>
        <dbReference type="ARBA" id="ARBA00022833"/>
    </source>
</evidence>
<dbReference type="GeneID" id="41984844"/>
<evidence type="ECO:0000256" key="4">
    <source>
        <dbReference type="ARBA" id="ARBA00023163"/>
    </source>
</evidence>
<dbReference type="PANTHER" id="PTHR47660:SF3">
    <property type="entry name" value="FINGER DOMAIN PROTEIN, PUTATIVE (AFU_ORTHOLOGUE AFUA_4G03310)-RELATED"/>
    <property type="match status" value="1"/>
</dbReference>
<dbReference type="GO" id="GO:0006351">
    <property type="term" value="P:DNA-templated transcription"/>
    <property type="evidence" value="ECO:0007669"/>
    <property type="project" value="InterPro"/>
</dbReference>
<evidence type="ECO:0000256" key="3">
    <source>
        <dbReference type="ARBA" id="ARBA00023015"/>
    </source>
</evidence>
<organism evidence="8 9">
    <name type="scientific">Lachnellula hyalina</name>
    <dbReference type="NCBI Taxonomy" id="1316788"/>
    <lineage>
        <taxon>Eukaryota</taxon>
        <taxon>Fungi</taxon>
        <taxon>Dikarya</taxon>
        <taxon>Ascomycota</taxon>
        <taxon>Pezizomycotina</taxon>
        <taxon>Leotiomycetes</taxon>
        <taxon>Helotiales</taxon>
        <taxon>Lachnaceae</taxon>
        <taxon>Lachnellula</taxon>
    </lineage>
</organism>
<dbReference type="GO" id="GO:0003677">
    <property type="term" value="F:DNA binding"/>
    <property type="evidence" value="ECO:0007669"/>
    <property type="project" value="InterPro"/>
</dbReference>
<keyword evidence="5" id="KW-0539">Nucleus</keyword>
<dbReference type="OrthoDB" id="2441642at2759"/>
<evidence type="ECO:0000313" key="9">
    <source>
        <dbReference type="Proteomes" id="UP000431533"/>
    </source>
</evidence>
<evidence type="ECO:0000256" key="6">
    <source>
        <dbReference type="SAM" id="MobiDB-lite"/>
    </source>
</evidence>
<keyword evidence="1" id="KW-0479">Metal-binding</keyword>
<dbReference type="PANTHER" id="PTHR47660">
    <property type="entry name" value="TRANSCRIPTION FACTOR WITH C2H2 AND ZN(2)-CYS(6) DNA BINDING DOMAIN (EUROFUNG)-RELATED-RELATED"/>
    <property type="match status" value="1"/>
</dbReference>
<feature type="domain" description="Xylanolytic transcriptional activator regulatory" evidence="7">
    <location>
        <begin position="253"/>
        <end position="392"/>
    </location>
</feature>
<gene>
    <name evidence="8" type="ORF">LHYA1_G004646</name>
</gene>
<evidence type="ECO:0000313" key="8">
    <source>
        <dbReference type="EMBL" id="TVY25656.1"/>
    </source>
</evidence>
<evidence type="ECO:0000256" key="5">
    <source>
        <dbReference type="ARBA" id="ARBA00023242"/>
    </source>
</evidence>
<dbReference type="EMBL" id="QGMH01000089">
    <property type="protein sequence ID" value="TVY25656.1"/>
    <property type="molecule type" value="Genomic_DNA"/>
</dbReference>
<proteinExistence type="predicted"/>
<keyword evidence="2" id="KW-0862">Zinc</keyword>
<name>A0A8H8R0Y5_9HELO</name>
<evidence type="ECO:0000256" key="1">
    <source>
        <dbReference type="ARBA" id="ARBA00022723"/>
    </source>
</evidence>
<feature type="region of interest" description="Disordered" evidence="6">
    <location>
        <begin position="1"/>
        <end position="51"/>
    </location>
</feature>
<protein>
    <recommendedName>
        <fullName evidence="7">Xylanolytic transcriptional activator regulatory domain-containing protein</fullName>
    </recommendedName>
</protein>
<keyword evidence="3" id="KW-0805">Transcription regulation</keyword>
<dbReference type="AlphaFoldDB" id="A0A8H8R0Y5"/>
<evidence type="ECO:0000259" key="7">
    <source>
        <dbReference type="Pfam" id="PF04082"/>
    </source>
</evidence>